<evidence type="ECO:0000256" key="1">
    <source>
        <dbReference type="PROSITE-ProRule" id="PRU00047"/>
    </source>
</evidence>
<dbReference type="InterPro" id="IPR001878">
    <property type="entry name" value="Znf_CCHC"/>
</dbReference>
<dbReference type="GO" id="GO:0003964">
    <property type="term" value="F:RNA-directed DNA polymerase activity"/>
    <property type="evidence" value="ECO:0007669"/>
    <property type="project" value="UniProtKB-KW"/>
</dbReference>
<organism evidence="4 5">
    <name type="scientific">Tanacetum coccineum</name>
    <dbReference type="NCBI Taxonomy" id="301880"/>
    <lineage>
        <taxon>Eukaryota</taxon>
        <taxon>Viridiplantae</taxon>
        <taxon>Streptophyta</taxon>
        <taxon>Embryophyta</taxon>
        <taxon>Tracheophyta</taxon>
        <taxon>Spermatophyta</taxon>
        <taxon>Magnoliopsida</taxon>
        <taxon>eudicotyledons</taxon>
        <taxon>Gunneridae</taxon>
        <taxon>Pentapetalae</taxon>
        <taxon>asterids</taxon>
        <taxon>campanulids</taxon>
        <taxon>Asterales</taxon>
        <taxon>Asteraceae</taxon>
        <taxon>Asteroideae</taxon>
        <taxon>Anthemideae</taxon>
        <taxon>Anthemidinae</taxon>
        <taxon>Tanacetum</taxon>
    </lineage>
</organism>
<comment type="caution">
    <text evidence="4">The sequence shown here is derived from an EMBL/GenBank/DDBJ whole genome shotgun (WGS) entry which is preliminary data.</text>
</comment>
<feature type="domain" description="CCHC-type" evidence="3">
    <location>
        <begin position="37"/>
        <end position="51"/>
    </location>
</feature>
<reference evidence="4" key="1">
    <citation type="journal article" date="2022" name="Int. J. Mol. Sci.">
        <title>Draft Genome of Tanacetum Coccineum: Genomic Comparison of Closely Related Tanacetum-Family Plants.</title>
        <authorList>
            <person name="Yamashiro T."/>
            <person name="Shiraishi A."/>
            <person name="Nakayama K."/>
            <person name="Satake H."/>
        </authorList>
    </citation>
    <scope>NUCLEOTIDE SEQUENCE</scope>
</reference>
<accession>A0ABQ4XEE8</accession>
<keyword evidence="4" id="KW-0808">Transferase</keyword>
<dbReference type="EMBL" id="BQNB010009421">
    <property type="protein sequence ID" value="GJS63318.1"/>
    <property type="molecule type" value="Genomic_DNA"/>
</dbReference>
<sequence>MLTTRGSRKVTTMEARANKTKGIRTAATARNQRTRTCYECGSLRHYKSECPIVKFQKRIDMIHGGVRSSKPKTMQDAIEIATKLMNKKISTLAESEAENKRKLDNTSKNNQTNNCRTRGKIMTELTLQGTGRRNIMADLSGCVLNATITMMVHVLPNATSETELAIWPVTVGVLQMPILLTTKKALGQVRRLHAMNVGIKGTTGEIARSERTKTMKTKSKALKHMEWCMPLEEEKPNKTLTTLRMRSKLKRESCLALPSKP</sequence>
<dbReference type="PROSITE" id="PS50158">
    <property type="entry name" value="ZF_CCHC"/>
    <property type="match status" value="1"/>
</dbReference>
<evidence type="ECO:0000259" key="3">
    <source>
        <dbReference type="PROSITE" id="PS50158"/>
    </source>
</evidence>
<evidence type="ECO:0000313" key="5">
    <source>
        <dbReference type="Proteomes" id="UP001151760"/>
    </source>
</evidence>
<evidence type="ECO:0000256" key="2">
    <source>
        <dbReference type="SAM" id="MobiDB-lite"/>
    </source>
</evidence>
<name>A0ABQ4XEE8_9ASTR</name>
<gene>
    <name evidence="4" type="ORF">Tco_0677882</name>
</gene>
<evidence type="ECO:0000313" key="4">
    <source>
        <dbReference type="EMBL" id="GJS63318.1"/>
    </source>
</evidence>
<protein>
    <submittedName>
        <fullName evidence="4">Reverse transcriptase domain-containing protein</fullName>
    </submittedName>
</protein>
<reference evidence="4" key="2">
    <citation type="submission" date="2022-01" db="EMBL/GenBank/DDBJ databases">
        <authorList>
            <person name="Yamashiro T."/>
            <person name="Shiraishi A."/>
            <person name="Satake H."/>
            <person name="Nakayama K."/>
        </authorList>
    </citation>
    <scope>NUCLEOTIDE SEQUENCE</scope>
</reference>
<keyword evidence="1" id="KW-0862">Zinc</keyword>
<keyword evidence="4" id="KW-0695">RNA-directed DNA polymerase</keyword>
<keyword evidence="1" id="KW-0863">Zinc-finger</keyword>
<proteinExistence type="predicted"/>
<keyword evidence="5" id="KW-1185">Reference proteome</keyword>
<keyword evidence="4" id="KW-0548">Nucleotidyltransferase</keyword>
<feature type="region of interest" description="Disordered" evidence="2">
    <location>
        <begin position="93"/>
        <end position="114"/>
    </location>
</feature>
<keyword evidence="1" id="KW-0479">Metal-binding</keyword>
<dbReference type="Proteomes" id="UP001151760">
    <property type="component" value="Unassembled WGS sequence"/>
</dbReference>